<evidence type="ECO:0000313" key="6">
    <source>
        <dbReference type="Proteomes" id="UP000430692"/>
    </source>
</evidence>
<reference evidence="5 6" key="1">
    <citation type="submission" date="2019-12" db="EMBL/GenBank/DDBJ databases">
        <title>Whole-genome analyses of novel actinobacteria.</title>
        <authorList>
            <person name="Sahin N."/>
            <person name="Saygin H."/>
        </authorList>
    </citation>
    <scope>NUCLEOTIDE SEQUENCE [LARGE SCALE GENOMIC DNA]</scope>
    <source>
        <strain evidence="5 6">KC615</strain>
    </source>
</reference>
<dbReference type="InterPro" id="IPR036390">
    <property type="entry name" value="WH_DNA-bd_sf"/>
</dbReference>
<protein>
    <submittedName>
        <fullName evidence="5">Transcriptional regulator</fullName>
    </submittedName>
</protein>
<dbReference type="Pfam" id="PF01638">
    <property type="entry name" value="HxlR"/>
    <property type="match status" value="1"/>
</dbReference>
<dbReference type="RefSeq" id="WP_160801255.1">
    <property type="nucleotide sequence ID" value="NZ_WUUL01000005.1"/>
</dbReference>
<dbReference type="CDD" id="cd00090">
    <property type="entry name" value="HTH_ARSR"/>
    <property type="match status" value="1"/>
</dbReference>
<evidence type="ECO:0000313" key="5">
    <source>
        <dbReference type="EMBL" id="MXQ53897.1"/>
    </source>
</evidence>
<keyword evidence="6" id="KW-1185">Reference proteome</keyword>
<dbReference type="AlphaFoldDB" id="A0A6I4VQH1"/>
<feature type="domain" description="HTH hxlR-type" evidence="4">
    <location>
        <begin position="11"/>
        <end position="109"/>
    </location>
</feature>
<dbReference type="SUPFAM" id="SSF46785">
    <property type="entry name" value="Winged helix' DNA-binding domain"/>
    <property type="match status" value="1"/>
</dbReference>
<dbReference type="InterPro" id="IPR002577">
    <property type="entry name" value="HTH_HxlR"/>
</dbReference>
<dbReference type="InterPro" id="IPR011991">
    <property type="entry name" value="ArsR-like_HTH"/>
</dbReference>
<sequence>MGRTDSKNYHVPFEATLDVIAGKWKTFILYLLRRQPMRTGELRRAIPDITQKMLTQHVRELEADGVIIRTVYKEAPPRVEYEFCEFGQQLYPELASMCEWGKKYNGGVGAEKIIKKIEKNIYTTPIKTSDMIKPQRKFLV</sequence>
<evidence type="ECO:0000259" key="4">
    <source>
        <dbReference type="PROSITE" id="PS51118"/>
    </source>
</evidence>
<dbReference type="InterPro" id="IPR036388">
    <property type="entry name" value="WH-like_DNA-bd_sf"/>
</dbReference>
<keyword evidence="1" id="KW-0805">Transcription regulation</keyword>
<proteinExistence type="predicted"/>
<dbReference type="GO" id="GO:0003677">
    <property type="term" value="F:DNA binding"/>
    <property type="evidence" value="ECO:0007669"/>
    <property type="project" value="UniProtKB-KW"/>
</dbReference>
<keyword evidence="2" id="KW-0238">DNA-binding</keyword>
<dbReference type="Proteomes" id="UP000430692">
    <property type="component" value="Unassembled WGS sequence"/>
</dbReference>
<evidence type="ECO:0000256" key="1">
    <source>
        <dbReference type="ARBA" id="ARBA00023015"/>
    </source>
</evidence>
<evidence type="ECO:0000256" key="2">
    <source>
        <dbReference type="ARBA" id="ARBA00023125"/>
    </source>
</evidence>
<name>A0A6I4VQH1_9BACL</name>
<accession>A0A6I4VQH1</accession>
<dbReference type="PROSITE" id="PS51118">
    <property type="entry name" value="HTH_HXLR"/>
    <property type="match status" value="1"/>
</dbReference>
<dbReference type="PANTHER" id="PTHR33204">
    <property type="entry name" value="TRANSCRIPTIONAL REGULATOR, MARR FAMILY"/>
    <property type="match status" value="1"/>
</dbReference>
<organism evidence="5 6">
    <name type="scientific">Shimazuella alba</name>
    <dbReference type="NCBI Taxonomy" id="2690964"/>
    <lineage>
        <taxon>Bacteria</taxon>
        <taxon>Bacillati</taxon>
        <taxon>Bacillota</taxon>
        <taxon>Bacilli</taxon>
        <taxon>Bacillales</taxon>
        <taxon>Thermoactinomycetaceae</taxon>
        <taxon>Shimazuella</taxon>
    </lineage>
</organism>
<dbReference type="EMBL" id="WUUL01000005">
    <property type="protein sequence ID" value="MXQ53897.1"/>
    <property type="molecule type" value="Genomic_DNA"/>
</dbReference>
<dbReference type="Gene3D" id="1.10.10.10">
    <property type="entry name" value="Winged helix-like DNA-binding domain superfamily/Winged helix DNA-binding domain"/>
    <property type="match status" value="1"/>
</dbReference>
<comment type="caution">
    <text evidence="5">The sequence shown here is derived from an EMBL/GenBank/DDBJ whole genome shotgun (WGS) entry which is preliminary data.</text>
</comment>
<dbReference type="PANTHER" id="PTHR33204:SF29">
    <property type="entry name" value="TRANSCRIPTIONAL REGULATOR"/>
    <property type="match status" value="1"/>
</dbReference>
<keyword evidence="3" id="KW-0804">Transcription</keyword>
<evidence type="ECO:0000256" key="3">
    <source>
        <dbReference type="ARBA" id="ARBA00023163"/>
    </source>
</evidence>
<gene>
    <name evidence="5" type="ORF">GSM42_09230</name>
</gene>